<organism evidence="2">
    <name type="scientific">Rhodotorula toruloides</name>
    <name type="common">Yeast</name>
    <name type="synonym">Rhodosporidium toruloides</name>
    <dbReference type="NCBI Taxonomy" id="5286"/>
    <lineage>
        <taxon>Eukaryota</taxon>
        <taxon>Fungi</taxon>
        <taxon>Dikarya</taxon>
        <taxon>Basidiomycota</taxon>
        <taxon>Pucciniomycotina</taxon>
        <taxon>Microbotryomycetes</taxon>
        <taxon>Sporidiobolales</taxon>
        <taxon>Sporidiobolaceae</taxon>
        <taxon>Rhodotorula</taxon>
    </lineage>
</organism>
<reference evidence="2" key="1">
    <citation type="journal article" date="2014" name="Genome Announc.">
        <title>Draft genome sequence of Rhodosporidium toruloides CECT1137, an oleaginous yeast of biotechnological interest.</title>
        <authorList>
            <person name="Morin N."/>
            <person name="Calcas X."/>
            <person name="Devillers H."/>
            <person name="Durrens P."/>
            <person name="Sherman D.J."/>
            <person name="Nicaud J.-M."/>
            <person name="Neuveglise C."/>
        </authorList>
    </citation>
    <scope>NUCLEOTIDE SEQUENCE</scope>
    <source>
        <strain evidence="2">CECT1137</strain>
    </source>
</reference>
<feature type="compositionally biased region" description="Basic and acidic residues" evidence="1">
    <location>
        <begin position="263"/>
        <end position="272"/>
    </location>
</feature>
<proteinExistence type="predicted"/>
<evidence type="ECO:0000313" key="2">
    <source>
        <dbReference type="EMBL" id="CDR36971.1"/>
    </source>
</evidence>
<dbReference type="EMBL" id="LK052937">
    <property type="protein sequence ID" value="CDR36971.1"/>
    <property type="molecule type" value="Genomic_DNA"/>
</dbReference>
<dbReference type="AlphaFoldDB" id="A0A061AQK7"/>
<protein>
    <submittedName>
        <fullName evidence="2">RHTO0S02e09252g1_1</fullName>
    </submittedName>
</protein>
<feature type="region of interest" description="Disordered" evidence="1">
    <location>
        <begin position="256"/>
        <end position="282"/>
    </location>
</feature>
<evidence type="ECO:0000256" key="1">
    <source>
        <dbReference type="SAM" id="MobiDB-lite"/>
    </source>
</evidence>
<gene>
    <name evidence="2" type="ORF">RHTO0S_02e09252g</name>
</gene>
<name>A0A061AQK7_RHOTO</name>
<sequence>MSGAAATASVFYGISVLSAHLFAAGIAWEKTTYARELLEDVAAGYSFQRDRSSAICLLDLPPELLQLLRSHLLICARQQAETELLDIILAEGYTDPWCEIHGDKQRDEVLSRDWEAKRVLTTDNFFGVRLRWLKEKECICLQSNMEEFWLDIGDFDSSHNTLLLQEYGLEVIGRPLPLRRTYSRTSPEAYVVPLCLASHYSSRCVSAEDDDAWPRKRWKEADLSQIVLDVPTDALKRFKRFLLDFDIPSVQASYGQVGNGSKTGKEAGKKQEGVLTSPSPTPTFLPNELEGLSWAQEAVFLPPTDPAPSGTCSL</sequence>
<accession>A0A061AQK7</accession>
<dbReference type="OrthoDB" id="2519711at2759"/>